<feature type="domain" description="Protein kinase" evidence="1">
    <location>
        <begin position="1"/>
        <end position="126"/>
    </location>
</feature>
<evidence type="ECO:0000313" key="3">
    <source>
        <dbReference type="Proteomes" id="UP000054248"/>
    </source>
</evidence>
<dbReference type="AlphaFoldDB" id="A0A0C3Q0W0"/>
<name>A0A0C3Q0W0_9AGAM</name>
<dbReference type="InterPro" id="IPR008271">
    <property type="entry name" value="Ser/Thr_kinase_AS"/>
</dbReference>
<dbReference type="SUPFAM" id="SSF56112">
    <property type="entry name" value="Protein kinase-like (PK-like)"/>
    <property type="match status" value="1"/>
</dbReference>
<reference evidence="2 3" key="1">
    <citation type="submission" date="2014-04" db="EMBL/GenBank/DDBJ databases">
        <authorList>
            <consortium name="DOE Joint Genome Institute"/>
            <person name="Kuo A."/>
            <person name="Girlanda M."/>
            <person name="Perotto S."/>
            <person name="Kohler A."/>
            <person name="Nagy L.G."/>
            <person name="Floudas D."/>
            <person name="Copeland A."/>
            <person name="Barry K.W."/>
            <person name="Cichocki N."/>
            <person name="Veneault-Fourrey C."/>
            <person name="LaButti K."/>
            <person name="Lindquist E.A."/>
            <person name="Lipzen A."/>
            <person name="Lundell T."/>
            <person name="Morin E."/>
            <person name="Murat C."/>
            <person name="Sun H."/>
            <person name="Tunlid A."/>
            <person name="Henrissat B."/>
            <person name="Grigoriev I.V."/>
            <person name="Hibbett D.S."/>
            <person name="Martin F."/>
            <person name="Nordberg H.P."/>
            <person name="Cantor M.N."/>
            <person name="Hua S.X."/>
        </authorList>
    </citation>
    <scope>NUCLEOTIDE SEQUENCE [LARGE SCALE GENOMIC DNA]</scope>
    <source>
        <strain evidence="2 3">MUT 4182</strain>
    </source>
</reference>
<dbReference type="HOGENOM" id="CLU_000288_7_18_1"/>
<feature type="non-terminal residue" evidence="2">
    <location>
        <position position="126"/>
    </location>
</feature>
<evidence type="ECO:0000313" key="2">
    <source>
        <dbReference type="EMBL" id="KIO16076.1"/>
    </source>
</evidence>
<organism evidence="2 3">
    <name type="scientific">Tulasnella calospora MUT 4182</name>
    <dbReference type="NCBI Taxonomy" id="1051891"/>
    <lineage>
        <taxon>Eukaryota</taxon>
        <taxon>Fungi</taxon>
        <taxon>Dikarya</taxon>
        <taxon>Basidiomycota</taxon>
        <taxon>Agaricomycotina</taxon>
        <taxon>Agaricomycetes</taxon>
        <taxon>Cantharellales</taxon>
        <taxon>Tulasnellaceae</taxon>
        <taxon>Tulasnella</taxon>
    </lineage>
</organism>
<dbReference type="SMART" id="SM00220">
    <property type="entry name" value="S_TKc"/>
    <property type="match status" value="1"/>
</dbReference>
<dbReference type="GO" id="GO:0005524">
    <property type="term" value="F:ATP binding"/>
    <property type="evidence" value="ECO:0007669"/>
    <property type="project" value="InterPro"/>
</dbReference>
<dbReference type="Gene3D" id="1.10.510.10">
    <property type="entry name" value="Transferase(Phosphotransferase) domain 1"/>
    <property type="match status" value="1"/>
</dbReference>
<dbReference type="STRING" id="1051891.A0A0C3Q0W0"/>
<dbReference type="Pfam" id="PF00069">
    <property type="entry name" value="Pkinase"/>
    <property type="match status" value="1"/>
</dbReference>
<dbReference type="Proteomes" id="UP000054248">
    <property type="component" value="Unassembled WGS sequence"/>
</dbReference>
<dbReference type="InterPro" id="IPR000719">
    <property type="entry name" value="Prot_kinase_dom"/>
</dbReference>
<dbReference type="PROSITE" id="PS00108">
    <property type="entry name" value="PROTEIN_KINASE_ST"/>
    <property type="match status" value="1"/>
</dbReference>
<gene>
    <name evidence="2" type="ORF">M407DRAFT_233844</name>
</gene>
<dbReference type="PANTHER" id="PTHR24361">
    <property type="entry name" value="MITOGEN-ACTIVATED KINASE KINASE KINASE"/>
    <property type="match status" value="1"/>
</dbReference>
<reference evidence="3" key="2">
    <citation type="submission" date="2015-01" db="EMBL/GenBank/DDBJ databases">
        <title>Evolutionary Origins and Diversification of the Mycorrhizal Mutualists.</title>
        <authorList>
            <consortium name="DOE Joint Genome Institute"/>
            <consortium name="Mycorrhizal Genomics Consortium"/>
            <person name="Kohler A."/>
            <person name="Kuo A."/>
            <person name="Nagy L.G."/>
            <person name="Floudas D."/>
            <person name="Copeland A."/>
            <person name="Barry K.W."/>
            <person name="Cichocki N."/>
            <person name="Veneault-Fourrey C."/>
            <person name="LaButti K."/>
            <person name="Lindquist E.A."/>
            <person name="Lipzen A."/>
            <person name="Lundell T."/>
            <person name="Morin E."/>
            <person name="Murat C."/>
            <person name="Riley R."/>
            <person name="Ohm R."/>
            <person name="Sun H."/>
            <person name="Tunlid A."/>
            <person name="Henrissat B."/>
            <person name="Grigoriev I.V."/>
            <person name="Hibbett D.S."/>
            <person name="Martin F."/>
        </authorList>
    </citation>
    <scope>NUCLEOTIDE SEQUENCE [LARGE SCALE GENOMIC DNA]</scope>
    <source>
        <strain evidence="3">MUT 4182</strain>
    </source>
</reference>
<dbReference type="OrthoDB" id="346907at2759"/>
<dbReference type="EMBL" id="KN823685">
    <property type="protein sequence ID" value="KIO16076.1"/>
    <property type="molecule type" value="Genomic_DNA"/>
</dbReference>
<dbReference type="GO" id="GO:0004674">
    <property type="term" value="F:protein serine/threonine kinase activity"/>
    <property type="evidence" value="ECO:0007669"/>
    <property type="project" value="TreeGrafter"/>
</dbReference>
<dbReference type="InterPro" id="IPR011009">
    <property type="entry name" value="Kinase-like_dom_sf"/>
</dbReference>
<sequence>MKNGNLKNYLQDNNLDPEERLKFVYDTIKGLKYLHTRDPVVVHGDLKAANVLVTDHRKAQLCDFGLAIAVQEARTGVTTSHAFTGSIRWCSPEVMGEEEKTIESDMWSWGCLVLEMMLDMLPFYHL</sequence>
<keyword evidence="3" id="KW-1185">Reference proteome</keyword>
<proteinExistence type="predicted"/>
<accession>A0A0C3Q0W0</accession>
<dbReference type="GO" id="GO:0005737">
    <property type="term" value="C:cytoplasm"/>
    <property type="evidence" value="ECO:0007669"/>
    <property type="project" value="TreeGrafter"/>
</dbReference>
<evidence type="ECO:0000259" key="1">
    <source>
        <dbReference type="PROSITE" id="PS50011"/>
    </source>
</evidence>
<dbReference type="InterPro" id="IPR053235">
    <property type="entry name" value="Ser_Thr_kinase"/>
</dbReference>
<dbReference type="PROSITE" id="PS50011">
    <property type="entry name" value="PROTEIN_KINASE_DOM"/>
    <property type="match status" value="1"/>
</dbReference>
<protein>
    <recommendedName>
        <fullName evidence="1">Protein kinase domain-containing protein</fullName>
    </recommendedName>
</protein>